<dbReference type="KEGG" id="cbar:PATL70BA_0296"/>
<dbReference type="OrthoDB" id="9793586at2"/>
<accession>A0A3P7RTD8</accession>
<comment type="similarity">
    <text evidence="1 4">Belongs to the ketopantoate reductase family.</text>
</comment>
<dbReference type="GO" id="GO:0005737">
    <property type="term" value="C:cytoplasm"/>
    <property type="evidence" value="ECO:0007669"/>
    <property type="project" value="TreeGrafter"/>
</dbReference>
<dbReference type="PANTHER" id="PTHR21708">
    <property type="entry name" value="PROBABLE 2-DEHYDROPANTOATE 2-REDUCTASE"/>
    <property type="match status" value="1"/>
</dbReference>
<comment type="function">
    <text evidence="4">Catalyzes the NADPH-dependent reduction of ketopantoate into pantoic acid.</text>
</comment>
<evidence type="ECO:0000256" key="3">
    <source>
        <dbReference type="ARBA" id="ARBA00023002"/>
    </source>
</evidence>
<dbReference type="Proteomes" id="UP000279029">
    <property type="component" value="Chromosome"/>
</dbReference>
<keyword evidence="2 4" id="KW-0521">NADP</keyword>
<dbReference type="InterPro" id="IPR013752">
    <property type="entry name" value="KPA_reductase"/>
</dbReference>
<dbReference type="GO" id="GO:0008677">
    <property type="term" value="F:2-dehydropantoate 2-reductase activity"/>
    <property type="evidence" value="ECO:0007669"/>
    <property type="project" value="UniProtKB-EC"/>
</dbReference>
<gene>
    <name evidence="7" type="ORF">PATL70BA_0296</name>
</gene>
<comment type="catalytic activity">
    <reaction evidence="4">
        <text>(R)-pantoate + NADP(+) = 2-dehydropantoate + NADPH + H(+)</text>
        <dbReference type="Rhea" id="RHEA:16233"/>
        <dbReference type="ChEBI" id="CHEBI:11561"/>
        <dbReference type="ChEBI" id="CHEBI:15378"/>
        <dbReference type="ChEBI" id="CHEBI:15980"/>
        <dbReference type="ChEBI" id="CHEBI:57783"/>
        <dbReference type="ChEBI" id="CHEBI:58349"/>
        <dbReference type="EC" id="1.1.1.169"/>
    </reaction>
</comment>
<dbReference type="RefSeq" id="WP_125135704.1">
    <property type="nucleotide sequence ID" value="NZ_LR130778.1"/>
</dbReference>
<evidence type="ECO:0000259" key="6">
    <source>
        <dbReference type="Pfam" id="PF08546"/>
    </source>
</evidence>
<evidence type="ECO:0000256" key="2">
    <source>
        <dbReference type="ARBA" id="ARBA00022857"/>
    </source>
</evidence>
<dbReference type="UniPathway" id="UPA00028">
    <property type="reaction ID" value="UER00004"/>
</dbReference>
<keyword evidence="3 4" id="KW-0560">Oxidoreductase</keyword>
<evidence type="ECO:0000256" key="4">
    <source>
        <dbReference type="RuleBase" id="RU362068"/>
    </source>
</evidence>
<dbReference type="PANTHER" id="PTHR21708:SF26">
    <property type="entry name" value="2-DEHYDROPANTOATE 2-REDUCTASE"/>
    <property type="match status" value="1"/>
</dbReference>
<evidence type="ECO:0000256" key="1">
    <source>
        <dbReference type="ARBA" id="ARBA00007870"/>
    </source>
</evidence>
<reference evidence="7 8" key="1">
    <citation type="submission" date="2018-09" db="EMBL/GenBank/DDBJ databases">
        <authorList>
            <person name="Postec A."/>
        </authorList>
    </citation>
    <scope>NUCLEOTIDE SEQUENCE [LARGE SCALE GENOMIC DNA]</scope>
    <source>
        <strain evidence="7">70B-A</strain>
    </source>
</reference>
<dbReference type="EC" id="1.1.1.169" evidence="4"/>
<name>A0A3P7RTD8_9FIRM</name>
<dbReference type="InterPro" id="IPR003710">
    <property type="entry name" value="ApbA"/>
</dbReference>
<feature type="domain" description="Ketopantoate reductase N-terminal" evidence="5">
    <location>
        <begin position="7"/>
        <end position="126"/>
    </location>
</feature>
<comment type="pathway">
    <text evidence="4">Cofactor biosynthesis; (R)-pantothenate biosynthesis; (R)-pantoate from 3-methyl-2-oxobutanoate: step 2/2.</text>
</comment>
<dbReference type="GO" id="GO:0015940">
    <property type="term" value="P:pantothenate biosynthetic process"/>
    <property type="evidence" value="ECO:0007669"/>
    <property type="project" value="UniProtKB-UniPathway"/>
</dbReference>
<dbReference type="AlphaFoldDB" id="A0A3P7RTD8"/>
<dbReference type="Pfam" id="PF08546">
    <property type="entry name" value="ApbA_C"/>
    <property type="match status" value="1"/>
</dbReference>
<dbReference type="InterPro" id="IPR013328">
    <property type="entry name" value="6PGD_dom2"/>
</dbReference>
<evidence type="ECO:0000313" key="8">
    <source>
        <dbReference type="Proteomes" id="UP000279029"/>
    </source>
</evidence>
<dbReference type="Gene3D" id="3.40.50.720">
    <property type="entry name" value="NAD(P)-binding Rossmann-like Domain"/>
    <property type="match status" value="1"/>
</dbReference>
<dbReference type="InterPro" id="IPR036291">
    <property type="entry name" value="NAD(P)-bd_dom_sf"/>
</dbReference>
<dbReference type="InterPro" id="IPR013332">
    <property type="entry name" value="KPR_N"/>
</dbReference>
<keyword evidence="4" id="KW-0566">Pantothenate biosynthesis</keyword>
<dbReference type="EMBL" id="LR130778">
    <property type="protein sequence ID" value="VDN46142.1"/>
    <property type="molecule type" value="Genomic_DNA"/>
</dbReference>
<evidence type="ECO:0000313" key="7">
    <source>
        <dbReference type="EMBL" id="VDN46142.1"/>
    </source>
</evidence>
<dbReference type="InterPro" id="IPR051402">
    <property type="entry name" value="KPR-Related"/>
</dbReference>
<keyword evidence="8" id="KW-1185">Reference proteome</keyword>
<dbReference type="NCBIfam" id="TIGR00745">
    <property type="entry name" value="apbA_panE"/>
    <property type="match status" value="1"/>
</dbReference>
<dbReference type="InterPro" id="IPR008927">
    <property type="entry name" value="6-PGluconate_DH-like_C_sf"/>
</dbReference>
<protein>
    <recommendedName>
        <fullName evidence="4">2-dehydropantoate 2-reductase</fullName>
        <ecNumber evidence="4">1.1.1.169</ecNumber>
    </recommendedName>
    <alternativeName>
        <fullName evidence="4">Ketopantoate reductase</fullName>
    </alternativeName>
</protein>
<dbReference type="Gene3D" id="1.10.1040.10">
    <property type="entry name" value="N-(1-d-carboxylethyl)-l-norvaline Dehydrogenase, domain 2"/>
    <property type="match status" value="1"/>
</dbReference>
<proteinExistence type="inferred from homology"/>
<organism evidence="7 8">
    <name type="scientific">Petrocella atlantisensis</name>
    <dbReference type="NCBI Taxonomy" id="2173034"/>
    <lineage>
        <taxon>Bacteria</taxon>
        <taxon>Bacillati</taxon>
        <taxon>Bacillota</taxon>
        <taxon>Clostridia</taxon>
        <taxon>Lachnospirales</taxon>
        <taxon>Vallitaleaceae</taxon>
        <taxon>Petrocella</taxon>
    </lineage>
</organism>
<dbReference type="SUPFAM" id="SSF51735">
    <property type="entry name" value="NAD(P)-binding Rossmann-fold domains"/>
    <property type="match status" value="1"/>
</dbReference>
<dbReference type="SUPFAM" id="SSF48179">
    <property type="entry name" value="6-phosphogluconate dehydrogenase C-terminal domain-like"/>
    <property type="match status" value="1"/>
</dbReference>
<evidence type="ECO:0000259" key="5">
    <source>
        <dbReference type="Pfam" id="PF02558"/>
    </source>
</evidence>
<feature type="domain" description="Ketopantoate reductase C-terminal" evidence="6">
    <location>
        <begin position="178"/>
        <end position="299"/>
    </location>
</feature>
<dbReference type="Pfam" id="PF02558">
    <property type="entry name" value="ApbA"/>
    <property type="match status" value="1"/>
</dbReference>
<sequence length="305" mass="34866">MAIKTVSIIGLGALGVLYGHHLTQKIPKEDLRIIADAHRIERYQKDKIYCNQALVDFNYVTPETPCAPSDLVIFAFKHKDLDDAIKAVKHQIGEHTIFLSTLNGITSEREIGEYYGMEKMLYCVAQGMDALKIGNALTYTNKGILCFGDIEVGHLSEKTIEVAKFFESVALPYEVEKNMKHRMWGKFMTNVGVNQTIAYYEGDFSMIQRDGPERDMMIAAMREVMSIAQKEGVHLTEKDLIYWLKILDRLNPKGRPSTRQDMEARRTSEVELFAGTVISLGKKHQIKTPINQKLYDRIKYFESLF</sequence>